<proteinExistence type="predicted"/>
<dbReference type="EMBL" id="AGDZ01000001">
    <property type="protein sequence ID" value="EMB28858.1"/>
    <property type="molecule type" value="Genomic_DNA"/>
</dbReference>
<evidence type="ECO:0000313" key="2">
    <source>
        <dbReference type="EMBL" id="EMB20033.1"/>
    </source>
</evidence>
<name>M2AAA1_TREDN</name>
<dbReference type="Proteomes" id="UP000016183">
    <property type="component" value="Unassembled WGS sequence"/>
</dbReference>
<gene>
    <name evidence="3" type="ORF">HMPREF9733_00006</name>
    <name evidence="2" type="ORF">HMPREF9733_02589</name>
    <name evidence="1" type="ORF">HMPREF9733_02729</name>
</gene>
<evidence type="ECO:0000313" key="4">
    <source>
        <dbReference type="Proteomes" id="UP000016183"/>
    </source>
</evidence>
<dbReference type="PATRIC" id="fig|999437.3.peg.2669"/>
<accession>M2AAA1</accession>
<comment type="caution">
    <text evidence="1">The sequence shown here is derived from an EMBL/GenBank/DDBJ whole genome shotgun (WGS) entry which is preliminary data.</text>
</comment>
<dbReference type="HOGENOM" id="CLU_1895263_0_0_12"/>
<organism evidence="1 4">
    <name type="scientific">Treponema denticola SP33</name>
    <dbReference type="NCBI Taxonomy" id="999437"/>
    <lineage>
        <taxon>Bacteria</taxon>
        <taxon>Pseudomonadati</taxon>
        <taxon>Spirochaetota</taxon>
        <taxon>Spirochaetia</taxon>
        <taxon>Spirochaetales</taxon>
        <taxon>Treponemataceae</taxon>
        <taxon>Treponema</taxon>
    </lineage>
</organism>
<protein>
    <submittedName>
        <fullName evidence="1">Uncharacterized protein</fullName>
    </submittedName>
</protein>
<dbReference type="EMBL" id="AGDZ01000037">
    <property type="protein sequence ID" value="EMB20033.1"/>
    <property type="molecule type" value="Genomic_DNA"/>
</dbReference>
<dbReference type="EMBL" id="AGDZ01000040">
    <property type="protein sequence ID" value="EMB19291.1"/>
    <property type="molecule type" value="Genomic_DNA"/>
</dbReference>
<evidence type="ECO:0000313" key="1">
    <source>
        <dbReference type="EMBL" id="EMB19291.1"/>
    </source>
</evidence>
<evidence type="ECO:0000313" key="3">
    <source>
        <dbReference type="EMBL" id="EMB28858.1"/>
    </source>
</evidence>
<reference evidence="1 4" key="1">
    <citation type="submission" date="2012-01" db="EMBL/GenBank/DDBJ databases">
        <title>The Genome Sequence of Treponema denticola SP33.</title>
        <authorList>
            <consortium name="The Broad Institute Genome Sequencing Platform"/>
            <person name="Earl A."/>
            <person name="Ward D."/>
            <person name="Feldgarden M."/>
            <person name="Gevers D."/>
            <person name="Blanton J.M."/>
            <person name="Fenno C.J."/>
            <person name="Baranova O.V."/>
            <person name="Mathney J."/>
            <person name="Dewhirst F.E."/>
            <person name="Izard J."/>
            <person name="Young S.K."/>
            <person name="Zeng Q."/>
            <person name="Gargeya S."/>
            <person name="Fitzgerald M."/>
            <person name="Haas B."/>
            <person name="Abouelleil A."/>
            <person name="Alvarado L."/>
            <person name="Arachchi H.M."/>
            <person name="Berlin A."/>
            <person name="Chapman S.B."/>
            <person name="Gearin G."/>
            <person name="Goldberg J."/>
            <person name="Griggs A."/>
            <person name="Gujja S."/>
            <person name="Hansen M."/>
            <person name="Heiman D."/>
            <person name="Howarth C."/>
            <person name="Larimer J."/>
            <person name="Lui A."/>
            <person name="MacDonald P.J.P."/>
            <person name="McCowen C."/>
            <person name="Montmayeur A."/>
            <person name="Murphy C."/>
            <person name="Neiman D."/>
            <person name="Pearson M."/>
            <person name="Priest M."/>
            <person name="Roberts A."/>
            <person name="Saif S."/>
            <person name="Shea T."/>
            <person name="Sisk P."/>
            <person name="Stolte C."/>
            <person name="Sykes S."/>
            <person name="Wortman J."/>
            <person name="Nusbaum C."/>
            <person name="Birren B."/>
        </authorList>
    </citation>
    <scope>NUCLEOTIDE SEQUENCE [LARGE SCALE GENOMIC DNA]</scope>
    <source>
        <strain evidence="1 4">SP33</strain>
    </source>
</reference>
<dbReference type="AlphaFoldDB" id="M2AAA1"/>
<sequence length="134" mass="15049">MILTAKTRYNYEPAFSGNKNLKTEDRVVCEIIRPTVEDRNGLFSMDVERELTAAATAEKKAAVTFKRRMDVSRILRRHVGTIKNLEVKNEDGGTVKIKDGEALAECTAYGVAALVEELCQEVISDRLSEEEKKI</sequence>
<dbReference type="RefSeq" id="WP_010692278.1">
    <property type="nucleotide sequence ID" value="NZ_KB442453.1"/>
</dbReference>